<organism evidence="1 3">
    <name type="scientific">Escherichia coli</name>
    <dbReference type="NCBI Taxonomy" id="562"/>
    <lineage>
        <taxon>Bacteria</taxon>
        <taxon>Pseudomonadati</taxon>
        <taxon>Pseudomonadota</taxon>
        <taxon>Gammaproteobacteria</taxon>
        <taxon>Enterobacterales</taxon>
        <taxon>Enterobacteriaceae</taxon>
        <taxon>Escherichia</taxon>
    </lineage>
</organism>
<evidence type="ECO:0000313" key="3">
    <source>
        <dbReference type="Proteomes" id="UP000288459"/>
    </source>
</evidence>
<dbReference type="AlphaFoldDB" id="A0A2H9EH50"/>
<sequence>MSKIFEIKSVSTETFYNIAERSFEASWKVMQDMASDNVSYLVYDADFMCVFIGNVIEHISKNFYIIIQCECLEGKLEEVNFEEVAERLVRHSWEFCK</sequence>
<dbReference type="EMBL" id="SCIU01000096">
    <property type="protein sequence ID" value="RXB20578.1"/>
    <property type="molecule type" value="Genomic_DNA"/>
</dbReference>
<dbReference type="Proteomes" id="UP000288459">
    <property type="component" value="Unassembled WGS sequence"/>
</dbReference>
<dbReference type="Proteomes" id="UP000290652">
    <property type="component" value="Unassembled WGS sequence"/>
</dbReference>
<evidence type="ECO:0000313" key="1">
    <source>
        <dbReference type="EMBL" id="RVE16050.1"/>
    </source>
</evidence>
<comment type="caution">
    <text evidence="1">The sequence shown here is derived from an EMBL/GenBank/DDBJ whole genome shotgun (WGS) entry which is preliminary data.</text>
</comment>
<dbReference type="RefSeq" id="WP_000034418.1">
    <property type="nucleotide sequence ID" value="NZ_BFLJ01000032.1"/>
</dbReference>
<gene>
    <name evidence="1" type="ORF">CIG67_03355</name>
    <name evidence="2" type="ORF">EPS97_23495</name>
</gene>
<evidence type="ECO:0000313" key="2">
    <source>
        <dbReference type="EMBL" id="RXB20578.1"/>
    </source>
</evidence>
<protein>
    <submittedName>
        <fullName evidence="1">Uncharacterized protein</fullName>
    </submittedName>
</protein>
<proteinExistence type="predicted"/>
<evidence type="ECO:0000313" key="4">
    <source>
        <dbReference type="Proteomes" id="UP000290652"/>
    </source>
</evidence>
<name>A0A2H9EH50_ECOLX</name>
<dbReference type="EMBL" id="NPIM01000075">
    <property type="protein sequence ID" value="RVE16050.1"/>
    <property type="molecule type" value="Genomic_DNA"/>
</dbReference>
<reference evidence="1 3" key="1">
    <citation type="submission" date="2017-08" db="EMBL/GenBank/DDBJ databases">
        <title>Sequencing of Escherichia coli CCPM 6219.</title>
        <authorList>
            <person name="Liu S.-L."/>
            <person name="Zhou Y.-J."/>
            <person name="Zhao M.-F."/>
        </authorList>
    </citation>
    <scope>NUCLEOTIDE SEQUENCE [LARGE SCALE GENOMIC DNA]</scope>
    <source>
        <strain evidence="1 3">CCPM 6219</strain>
    </source>
</reference>
<reference evidence="2 4" key="2">
    <citation type="submission" date="2019-01" db="EMBL/GenBank/DDBJ databases">
        <title>Genomic analysis of febrile catheter-associated UTI E. coli isolates.</title>
        <authorList>
            <person name="Potter R."/>
            <person name="Zou Z."/>
            <person name="Henderson J."/>
            <person name="Dantas G."/>
        </authorList>
    </citation>
    <scope>NUCLEOTIDE SEQUENCE [LARGE SCALE GENOMIC DNA]</scope>
    <source>
        <strain evidence="2 4">49_rectal</strain>
    </source>
</reference>
<accession>A0A2H9EH50</accession>